<feature type="compositionally biased region" description="Low complexity" evidence="3">
    <location>
        <begin position="688"/>
        <end position="709"/>
    </location>
</feature>
<feature type="domain" description="Bromo" evidence="4">
    <location>
        <begin position="370"/>
        <end position="442"/>
    </location>
</feature>
<dbReference type="GO" id="GO:0005634">
    <property type="term" value="C:nucleus"/>
    <property type="evidence" value="ECO:0007669"/>
    <property type="project" value="TreeGrafter"/>
</dbReference>
<evidence type="ECO:0000256" key="1">
    <source>
        <dbReference type="ARBA" id="ARBA00023117"/>
    </source>
</evidence>
<evidence type="ECO:0000259" key="5">
    <source>
        <dbReference type="PROSITE" id="PS51525"/>
    </source>
</evidence>
<dbReference type="PROSITE" id="PS00633">
    <property type="entry name" value="BROMODOMAIN_1"/>
    <property type="match status" value="2"/>
</dbReference>
<dbReference type="InterPro" id="IPR036427">
    <property type="entry name" value="Bromodomain-like_sf"/>
</dbReference>
<evidence type="ECO:0000313" key="6">
    <source>
        <dbReference type="Proteomes" id="UP000492821"/>
    </source>
</evidence>
<keyword evidence="1 2" id="KW-0103">Bromodomain</keyword>
<reference evidence="6" key="1">
    <citation type="journal article" date="2013" name="Genetics">
        <title>The draft genome and transcriptome of Panagrellus redivivus are shaped by the harsh demands of a free-living lifestyle.</title>
        <authorList>
            <person name="Srinivasan J."/>
            <person name="Dillman A.R."/>
            <person name="Macchietto M.G."/>
            <person name="Heikkinen L."/>
            <person name="Lakso M."/>
            <person name="Fracchia K.M."/>
            <person name="Antoshechkin I."/>
            <person name="Mortazavi A."/>
            <person name="Wong G."/>
            <person name="Sternberg P.W."/>
        </authorList>
    </citation>
    <scope>NUCLEOTIDE SEQUENCE [LARGE SCALE GENOMIC DNA]</scope>
    <source>
        <strain evidence="6">MT8872</strain>
    </source>
</reference>
<proteinExistence type="predicted"/>
<dbReference type="GO" id="GO:0006338">
    <property type="term" value="P:chromatin remodeling"/>
    <property type="evidence" value="ECO:0007669"/>
    <property type="project" value="TreeGrafter"/>
</dbReference>
<feature type="region of interest" description="Disordered" evidence="3">
    <location>
        <begin position="460"/>
        <end position="484"/>
    </location>
</feature>
<feature type="region of interest" description="Disordered" evidence="3">
    <location>
        <begin position="1"/>
        <end position="103"/>
    </location>
</feature>
<dbReference type="InterPro" id="IPR050935">
    <property type="entry name" value="Bromo_chromatin_reader"/>
</dbReference>
<dbReference type="PANTHER" id="PTHR22880">
    <property type="entry name" value="FALZ-RELATED BROMODOMAIN-CONTAINING PROTEINS"/>
    <property type="match status" value="1"/>
</dbReference>
<evidence type="ECO:0000256" key="3">
    <source>
        <dbReference type="SAM" id="MobiDB-lite"/>
    </source>
</evidence>
<feature type="region of interest" description="Disordered" evidence="3">
    <location>
        <begin position="635"/>
        <end position="656"/>
    </location>
</feature>
<dbReference type="WBParaSite" id="Pan_g13160.t2">
    <property type="protein sequence ID" value="Pan_g13160.t2"/>
    <property type="gene ID" value="Pan_g13160"/>
</dbReference>
<evidence type="ECO:0000256" key="2">
    <source>
        <dbReference type="PROSITE-ProRule" id="PRU00035"/>
    </source>
</evidence>
<evidence type="ECO:0000313" key="7">
    <source>
        <dbReference type="WBParaSite" id="Pan_g13160.t2"/>
    </source>
</evidence>
<feature type="region of interest" description="Disordered" evidence="3">
    <location>
        <begin position="121"/>
        <end position="152"/>
    </location>
</feature>
<feature type="compositionally biased region" description="Basic residues" evidence="3">
    <location>
        <begin position="723"/>
        <end position="734"/>
    </location>
</feature>
<dbReference type="Gene3D" id="1.20.1270.220">
    <property type="match status" value="1"/>
</dbReference>
<dbReference type="GO" id="GO:0006355">
    <property type="term" value="P:regulation of DNA-templated transcription"/>
    <property type="evidence" value="ECO:0007669"/>
    <property type="project" value="TreeGrafter"/>
</dbReference>
<feature type="compositionally biased region" description="Low complexity" evidence="3">
    <location>
        <begin position="1040"/>
        <end position="1052"/>
    </location>
</feature>
<feature type="compositionally biased region" description="Gly residues" evidence="3">
    <location>
        <begin position="91"/>
        <end position="101"/>
    </location>
</feature>
<dbReference type="GO" id="GO:0000785">
    <property type="term" value="C:chromatin"/>
    <property type="evidence" value="ECO:0007669"/>
    <property type="project" value="TreeGrafter"/>
</dbReference>
<protein>
    <submittedName>
        <fullName evidence="7">Bromo domain-containing protein</fullName>
    </submittedName>
</protein>
<feature type="region of interest" description="Disordered" evidence="3">
    <location>
        <begin position="683"/>
        <end position="748"/>
    </location>
</feature>
<feature type="compositionally biased region" description="Acidic residues" evidence="3">
    <location>
        <begin position="926"/>
        <end position="943"/>
    </location>
</feature>
<reference evidence="7" key="2">
    <citation type="submission" date="2020-10" db="UniProtKB">
        <authorList>
            <consortium name="WormBaseParasite"/>
        </authorList>
    </citation>
    <scope>IDENTIFICATION</scope>
</reference>
<keyword evidence="6" id="KW-1185">Reference proteome</keyword>
<dbReference type="AlphaFoldDB" id="A0A7E4ZRQ1"/>
<dbReference type="PROSITE" id="PS51525">
    <property type="entry name" value="NET"/>
    <property type="match status" value="1"/>
</dbReference>
<name>A0A7E4ZRQ1_PANRE</name>
<dbReference type="Gene3D" id="1.20.920.10">
    <property type="entry name" value="Bromodomain-like"/>
    <property type="match status" value="2"/>
</dbReference>
<feature type="compositionally biased region" description="Pro residues" evidence="3">
    <location>
        <begin position="892"/>
        <end position="902"/>
    </location>
</feature>
<dbReference type="InterPro" id="IPR038336">
    <property type="entry name" value="NET_sf"/>
</dbReference>
<feature type="domain" description="NET" evidence="5">
    <location>
        <begin position="749"/>
        <end position="830"/>
    </location>
</feature>
<evidence type="ECO:0000259" key="4">
    <source>
        <dbReference type="PROSITE" id="PS50014"/>
    </source>
</evidence>
<accession>A0A7E4ZRQ1</accession>
<feature type="compositionally biased region" description="Polar residues" evidence="3">
    <location>
        <begin position="852"/>
        <end position="871"/>
    </location>
</feature>
<dbReference type="SUPFAM" id="SSF47370">
    <property type="entry name" value="Bromodomain"/>
    <property type="match status" value="2"/>
</dbReference>
<dbReference type="PROSITE" id="PS50014">
    <property type="entry name" value="BROMODOMAIN_2"/>
    <property type="match status" value="2"/>
</dbReference>
<feature type="compositionally biased region" description="Polar residues" evidence="3">
    <location>
        <begin position="951"/>
        <end position="971"/>
    </location>
</feature>
<dbReference type="Proteomes" id="UP000492821">
    <property type="component" value="Unassembled WGS sequence"/>
</dbReference>
<sequence length="1075" mass="117182">MLGSPTRLVSAETSETPMQVDSPADARDGTNSSLSEIADTKHGILPSSAPEVPVKIEIAGGHDSESSPSPQPTVDKPDEGADHPTSSAANGEGGETEGGSGIPVEDKEVFDLEINDFPKYNIHHGWQSPPPTVVRGKVQPRTRPPPEKPTQHTNRLDFLLNKVVKVIKKHPHGWPFINPVSTEDIKGIENYHDVVKRPMDFVTIENRLKQLYYICANECVKDLMQVFSNCYLFNPPDYPIYDMAKKLETLMLEKLMQWPQVEAPMHPSWIRQPKKTPKAASNRLSTSRASREASIASLTPAISGPRAAKRKAEVDMSMLDDVPEEKKVVVRNRPMPDYSTFEPKWKGKYSARMSACAKIVSDFLTKKSSRLQAFAAPFATPVDVAGLRLIDYYDVVENPMDLGSIQKKFEYKLYANEEEFRDDILLIVQNCFLYNREGDEVHNAGVAMLKCFEDRFKRLPKDDKEKGTPGPKPKPKVERSVAPETPAATTPFIAARSPAFPLPTLNAIGAFTSPFVEPTTPLLLPPPSAKPKVYGDCDDDEAIEVMLLRMQGETNRLQGRISELQRMSQDLLTLQMHRIAAKSANSSAIKPPVLAAEAHTRIMMMFEPAMCQPVPPPVLTQSQLDVLKAKGLNVGVKKGRGPGRPRNSVAPVGTPLAMPPPVMPSLVSTPITMESLSPIAPPTLSKFPATTPAPETPVAAAAPAVSAPAPEAPAGPPAPTPNKRGRKPGSKNKPKNLADAPPAKDYVFHSDDEHSLEPMTYEEKRLLSLNISELPVDRLSHIVTIVEEREKIQGLNVDEIEIDFEILKPVTLRELEAYVLATLKRPKTGRKPASATRTLDIEARKKELENRINSLSVSRQPSVSTASSSNPPALPSVSGPSASNNDRLAAPPAQPQVPPMPELPTTVDEPASPPQPEQPLSSDSSSSDDSDSSDSSSDSDDESVTGKDEWSSNPKTKTNGGVGETKTNGHNTPAAARQGQNGYKKKEENPRPMTNRPAAKNPPRPPTSNYNDPLALLDEPTPTRIEKPGIPPKRNHVPQPGSSAASSSGSPGDSEERRVDLSSQIELMANFEDNF</sequence>
<feature type="domain" description="Bromo" evidence="4">
    <location>
        <begin position="168"/>
        <end position="241"/>
    </location>
</feature>
<dbReference type="Pfam" id="PF17035">
    <property type="entry name" value="BET"/>
    <property type="match status" value="1"/>
</dbReference>
<dbReference type="PANTHER" id="PTHR22880:SF225">
    <property type="entry name" value="BROMODOMAIN-CONTAINING PROTEIN BET-1-RELATED"/>
    <property type="match status" value="1"/>
</dbReference>
<dbReference type="InterPro" id="IPR018359">
    <property type="entry name" value="Bromodomain_CS"/>
</dbReference>
<dbReference type="PRINTS" id="PR00503">
    <property type="entry name" value="BROMODOMAIN"/>
</dbReference>
<dbReference type="InterPro" id="IPR027353">
    <property type="entry name" value="NET_dom"/>
</dbReference>
<dbReference type="Pfam" id="PF00439">
    <property type="entry name" value="Bromodomain"/>
    <property type="match status" value="2"/>
</dbReference>
<dbReference type="InterPro" id="IPR001487">
    <property type="entry name" value="Bromodomain"/>
</dbReference>
<dbReference type="SMART" id="SM00297">
    <property type="entry name" value="BROMO"/>
    <property type="match status" value="2"/>
</dbReference>
<feature type="compositionally biased region" description="Pro residues" evidence="3">
    <location>
        <begin position="710"/>
        <end position="720"/>
    </location>
</feature>
<feature type="region of interest" description="Disordered" evidence="3">
    <location>
        <begin position="852"/>
        <end position="1063"/>
    </location>
</feature>
<organism evidence="6 7">
    <name type="scientific">Panagrellus redivivus</name>
    <name type="common">Microworm</name>
    <dbReference type="NCBI Taxonomy" id="6233"/>
    <lineage>
        <taxon>Eukaryota</taxon>
        <taxon>Metazoa</taxon>
        <taxon>Ecdysozoa</taxon>
        <taxon>Nematoda</taxon>
        <taxon>Chromadorea</taxon>
        <taxon>Rhabditida</taxon>
        <taxon>Tylenchina</taxon>
        <taxon>Panagrolaimomorpha</taxon>
        <taxon>Panagrolaimoidea</taxon>
        <taxon>Panagrolaimidae</taxon>
        <taxon>Panagrellus</taxon>
    </lineage>
</organism>